<organism evidence="6 7">
    <name type="scientific">Quercus rubra</name>
    <name type="common">Northern red oak</name>
    <name type="synonym">Quercus borealis</name>
    <dbReference type="NCBI Taxonomy" id="3512"/>
    <lineage>
        <taxon>Eukaryota</taxon>
        <taxon>Viridiplantae</taxon>
        <taxon>Streptophyta</taxon>
        <taxon>Embryophyta</taxon>
        <taxon>Tracheophyta</taxon>
        <taxon>Spermatophyta</taxon>
        <taxon>Magnoliopsida</taxon>
        <taxon>eudicotyledons</taxon>
        <taxon>Gunneridae</taxon>
        <taxon>Pentapetalae</taxon>
        <taxon>rosids</taxon>
        <taxon>fabids</taxon>
        <taxon>Fagales</taxon>
        <taxon>Fagaceae</taxon>
        <taxon>Quercus</taxon>
    </lineage>
</organism>
<feature type="compositionally biased region" description="Basic residues" evidence="3">
    <location>
        <begin position="771"/>
        <end position="792"/>
    </location>
</feature>
<feature type="compositionally biased region" description="Polar residues" evidence="3">
    <location>
        <begin position="1231"/>
        <end position="1242"/>
    </location>
</feature>
<keyword evidence="2" id="KW-0853">WD repeat</keyword>
<dbReference type="Pfam" id="PF00400">
    <property type="entry name" value="WD40"/>
    <property type="match status" value="4"/>
</dbReference>
<proteinExistence type="predicted"/>
<dbReference type="FunFam" id="2.130.10.10:FF:000627">
    <property type="entry name" value="Bromodomain and WD repeat domain-containing protein"/>
    <property type="match status" value="1"/>
</dbReference>
<keyword evidence="7" id="KW-1185">Reference proteome</keyword>
<name>A0AAN7DYJ3_QUERU</name>
<feature type="region of interest" description="Disordered" evidence="3">
    <location>
        <begin position="1254"/>
        <end position="1274"/>
    </location>
</feature>
<accession>A0AAN7DYJ3</accession>
<feature type="compositionally biased region" description="Polar residues" evidence="3">
    <location>
        <begin position="832"/>
        <end position="853"/>
    </location>
</feature>
<feature type="domain" description="BRWD/PHIP ancillary-like" evidence="4">
    <location>
        <begin position="1295"/>
        <end position="1471"/>
    </location>
</feature>
<feature type="repeat" description="WD" evidence="2">
    <location>
        <begin position="241"/>
        <end position="282"/>
    </location>
</feature>
<feature type="compositionally biased region" description="Basic and acidic residues" evidence="3">
    <location>
        <begin position="1005"/>
        <end position="1016"/>
    </location>
</feature>
<feature type="compositionally biased region" description="Acidic residues" evidence="3">
    <location>
        <begin position="814"/>
        <end position="828"/>
    </location>
</feature>
<gene>
    <name evidence="6" type="ORF">RGQ29_007874</name>
</gene>
<evidence type="ECO:0000313" key="7">
    <source>
        <dbReference type="Proteomes" id="UP001324115"/>
    </source>
</evidence>
<evidence type="ECO:0000256" key="2">
    <source>
        <dbReference type="PROSITE-ProRule" id="PRU00221"/>
    </source>
</evidence>
<sequence>MDIRKCISPTGAPSLTMAPLKFSNRLHEKAQPEKEQGATGQVVESGVDIDLREIYFLIMHFLASGPCQRTFEQFCNELLEYQLLPRRYHAWFSRSGAHSRDGDDDGISFPLSYHNLVERYPHIEKDHLVKLLKQLIVSAAPPLLGKVGGNTPNAADVPTLLGTGSFSLLDCGRNMETKQVKPLRAYLRWPHMQADEVRGLSLREIGGGFTKHHRAPSIRSACYAIAKPSTLVQRMQNKMKLRGHRNAVYCAIFDRAGRYVITGSDDRLVKIWSMDTAFCLASCRGHEGDITDLAVSSNNALVASASNDFVIRVWRLPDGMPISVLRGHTGAVTAIVFSPRPSAIYQLLSSSDDGTCRIWDARYSNLKPRVYMPKPTDILNGKSNGLSSNGSSSSNGSQSHQILCCAYNANGTVFVTGSSDTFARVWSAFKCTQEDLDQPVPELDVLSGHENDVNYVQFSGCAVASKSSMADSLKEENIPKFKNSWFCHDNIVTCSRDGSAIIWVPRPRRSHGKVGRWTRAYHLKVPPPPLPPQPPRGGPRQRFLPTPRGVNMIVWSLDNRFVLAAIMDCRICVWNAVDGSLVHSLTGHTESETQLPPHRRNAQDPLCDSSMMPYPEPYQSMFQKRRLGALGIEWQPSSIKYAVGLDFGPAQDDHMLPLVDLERMIEPLPEFIDAMYWEPENEVISDDTDSEYNVAEENSSEGDHGSISASSSSDPECSAEDSEVEHSHRDSLRRSRRKKHKAEVELMTSSGRRVKKRNLDECHGTISGSNRMKKSRSSRKVSKRKSSKAKIMRPQRVAALNALNMFSQITGTSSDEEDENGSENDSSDSESVLQDSDIQSNESDANLQNMQQKCTKEEHSSLDELTDVAKLPASSESQSIVGNKRRLVLKFSLRDSKKHVSPEDTRLKCDNEAGLVNPFSRSQEATQEDRTDQSSIDPMSSSTDIIDVELSQTRNDCMDRVQHGKAEDHLEACTGDEENKKRWGDVMPRDASTELNANFDVQKENNTEVNGDEKQFGTDGSQNLDTARNKDHAYPDGALISESLFESLLPGDQQPKADASAASFNGNFNTGYIDDSLEINKVVGTNHSNEPKEDAPLRSTKLIIKTKKRIVMDPKTPSKLKFVTAVEDQSSARGVLKPESQLYRDPNLVLKVPEQGEATGRLWHSYSDIRMSDAAYGDENTAVNDHHDLETDVIETSTDAIRRTRSMKMKATSRDPNAVNRNFKVRRGHTSEGTSRNAENLSLEFSGQLLQRSRSTRYQRGGYNDNEPSFSTRRKPNYSVRKLSWLMLSEHEEGYRYIPQLGDEVVYLRQGHEEFLESSDPREVGNLRSRNRNLSAVEICRVEALDYGSQPGSGESCCKIKLRFVDRSSVGFDKTFKLVLPELIDFPDFVVEKTRYDAAIGRNWTHRDKCLVWWRNPNGEGGKWWEGRITVSKAKSEEFPDSPWERHAVCYRSDSGGNHLHCPWELHDPDNSWEHPHIDDNIRDKLLYYFAKLEQAGNKDSYGIAKLNQAALKSEFCNRFPVPLYPELICLRLKNDYYRSLEAVKHDIRVMLSNAESYFSNSEQGRLKRLSDYFDRKLSKL</sequence>
<feature type="repeat" description="WD" evidence="2">
    <location>
        <begin position="325"/>
        <end position="360"/>
    </location>
</feature>
<dbReference type="GO" id="GO:0005634">
    <property type="term" value="C:nucleus"/>
    <property type="evidence" value="ECO:0007669"/>
    <property type="project" value="TreeGrafter"/>
</dbReference>
<comment type="caution">
    <text evidence="6">The sequence shown here is derived from an EMBL/GenBank/DDBJ whole genome shotgun (WGS) entry which is preliminary data.</text>
</comment>
<protein>
    <submittedName>
        <fullName evidence="6">Uncharacterized protein</fullName>
    </submittedName>
</protein>
<dbReference type="Pfam" id="PF25313">
    <property type="entry name" value="BRWD_AD"/>
    <property type="match status" value="1"/>
</dbReference>
<dbReference type="InterPro" id="IPR052060">
    <property type="entry name" value="Bromo_WD_repeat"/>
</dbReference>
<dbReference type="CDD" id="cd05529">
    <property type="entry name" value="Bromo_WDR9_I_like"/>
    <property type="match status" value="1"/>
</dbReference>
<reference evidence="6 7" key="1">
    <citation type="journal article" date="2023" name="G3 (Bethesda)">
        <title>A haplotype-resolved chromosome-scale genome for Quercus rubra L. provides insights into the genetics of adaptive traits for red oak species.</title>
        <authorList>
            <person name="Kapoor B."/>
            <person name="Jenkins J."/>
            <person name="Schmutz J."/>
            <person name="Zhebentyayeva T."/>
            <person name="Kuelheim C."/>
            <person name="Coggeshall M."/>
            <person name="Heim C."/>
            <person name="Lasky J.R."/>
            <person name="Leites L."/>
            <person name="Islam-Faridi N."/>
            <person name="Romero-Severson J."/>
            <person name="DeLeo V.L."/>
            <person name="Lucas S.M."/>
            <person name="Lazic D."/>
            <person name="Gailing O."/>
            <person name="Carlson J."/>
            <person name="Staton M."/>
        </authorList>
    </citation>
    <scope>NUCLEOTIDE SEQUENCE [LARGE SCALE GENOMIC DNA]</scope>
    <source>
        <strain evidence="6">Pseudo-F2</strain>
    </source>
</reference>
<dbReference type="CDD" id="cd00200">
    <property type="entry name" value="WD40"/>
    <property type="match status" value="1"/>
</dbReference>
<dbReference type="Gene3D" id="2.130.10.10">
    <property type="entry name" value="YVTN repeat-like/Quinoprotein amine dehydrogenase"/>
    <property type="match status" value="3"/>
</dbReference>
<feature type="compositionally biased region" description="Basic and acidic residues" evidence="3">
    <location>
        <begin position="724"/>
        <end position="733"/>
    </location>
</feature>
<feature type="region of interest" description="Disordered" evidence="3">
    <location>
        <begin position="693"/>
        <end position="792"/>
    </location>
</feature>
<dbReference type="SUPFAM" id="SSF50978">
    <property type="entry name" value="WD40 repeat-like"/>
    <property type="match status" value="1"/>
</dbReference>
<feature type="repeat" description="WD" evidence="2">
    <location>
        <begin position="283"/>
        <end position="324"/>
    </location>
</feature>
<feature type="compositionally biased region" description="Polar residues" evidence="3">
    <location>
        <begin position="933"/>
        <end position="944"/>
    </location>
</feature>
<dbReference type="PANTHER" id="PTHR16266">
    <property type="entry name" value="WD REPEAT DOMAIN 9"/>
    <property type="match status" value="1"/>
</dbReference>
<feature type="region of interest" description="Disordered" evidence="3">
    <location>
        <begin position="807"/>
        <end position="861"/>
    </location>
</feature>
<dbReference type="FunFam" id="2.130.10.10:FF:000403">
    <property type="entry name" value="PH-interacting protein isoform X1"/>
    <property type="match status" value="1"/>
</dbReference>
<evidence type="ECO:0000256" key="1">
    <source>
        <dbReference type="ARBA" id="ARBA00023117"/>
    </source>
</evidence>
<feature type="region of interest" description="Disordered" evidence="3">
    <location>
        <begin position="1206"/>
        <end position="1242"/>
    </location>
</feature>
<dbReference type="EMBL" id="JAXUIC010000012">
    <property type="protein sequence ID" value="KAK4558303.1"/>
    <property type="molecule type" value="Genomic_DNA"/>
</dbReference>
<dbReference type="GO" id="GO:0006357">
    <property type="term" value="P:regulation of transcription by RNA polymerase II"/>
    <property type="evidence" value="ECO:0007669"/>
    <property type="project" value="TreeGrafter"/>
</dbReference>
<evidence type="ECO:0000313" key="6">
    <source>
        <dbReference type="EMBL" id="KAK4558303.1"/>
    </source>
</evidence>
<feature type="repeat" description="WD" evidence="2">
    <location>
        <begin position="395"/>
        <end position="427"/>
    </location>
</feature>
<feature type="region of interest" description="Disordered" evidence="3">
    <location>
        <begin position="913"/>
        <end position="944"/>
    </location>
</feature>
<feature type="compositionally biased region" description="Low complexity" evidence="3">
    <location>
        <begin position="705"/>
        <end position="716"/>
    </location>
</feature>
<evidence type="ECO:0000259" key="5">
    <source>
        <dbReference type="Pfam" id="PF25437"/>
    </source>
</evidence>
<keyword evidence="1" id="KW-0103">Bromodomain</keyword>
<evidence type="ECO:0000259" key="4">
    <source>
        <dbReference type="Pfam" id="PF25313"/>
    </source>
</evidence>
<dbReference type="SUPFAM" id="SSF47370">
    <property type="entry name" value="Bromodomain"/>
    <property type="match status" value="1"/>
</dbReference>
<feature type="domain" description="BRWD/PHIP N-terminal" evidence="5">
    <location>
        <begin position="43"/>
        <end position="138"/>
    </location>
</feature>
<dbReference type="SMART" id="SM00320">
    <property type="entry name" value="WD40"/>
    <property type="match status" value="6"/>
</dbReference>
<dbReference type="InterPro" id="IPR057451">
    <property type="entry name" value="BRWD/PHIP_AD"/>
</dbReference>
<dbReference type="PANTHER" id="PTHR16266:SF17">
    <property type="entry name" value="BRWD3"/>
    <property type="match status" value="1"/>
</dbReference>
<dbReference type="PROSITE" id="PS50294">
    <property type="entry name" value="WD_REPEATS_REGION"/>
    <property type="match status" value="3"/>
</dbReference>
<dbReference type="InterPro" id="IPR036322">
    <property type="entry name" value="WD40_repeat_dom_sf"/>
</dbReference>
<dbReference type="InterPro" id="IPR057452">
    <property type="entry name" value="BRWD/PHIP_N"/>
</dbReference>
<feature type="region of interest" description="Disordered" evidence="3">
    <location>
        <begin position="1005"/>
        <end position="1024"/>
    </location>
</feature>
<evidence type="ECO:0000256" key="3">
    <source>
        <dbReference type="SAM" id="MobiDB-lite"/>
    </source>
</evidence>
<dbReference type="GO" id="GO:0008360">
    <property type="term" value="P:regulation of cell shape"/>
    <property type="evidence" value="ECO:0007669"/>
    <property type="project" value="TreeGrafter"/>
</dbReference>
<dbReference type="Proteomes" id="UP001324115">
    <property type="component" value="Unassembled WGS sequence"/>
</dbReference>
<dbReference type="InterPro" id="IPR036427">
    <property type="entry name" value="Bromodomain-like_sf"/>
</dbReference>
<dbReference type="Pfam" id="PF25437">
    <property type="entry name" value="BRWD1_N"/>
    <property type="match status" value="1"/>
</dbReference>
<dbReference type="GO" id="GO:0007010">
    <property type="term" value="P:cytoskeleton organization"/>
    <property type="evidence" value="ECO:0007669"/>
    <property type="project" value="TreeGrafter"/>
</dbReference>
<dbReference type="InterPro" id="IPR015943">
    <property type="entry name" value="WD40/YVTN_repeat-like_dom_sf"/>
</dbReference>
<dbReference type="InterPro" id="IPR001680">
    <property type="entry name" value="WD40_rpt"/>
</dbReference>
<dbReference type="PROSITE" id="PS50082">
    <property type="entry name" value="WD_REPEATS_2"/>
    <property type="match status" value="4"/>
</dbReference>